<dbReference type="InterPro" id="IPR005537">
    <property type="entry name" value="RAMP_III_fam"/>
</dbReference>
<protein>
    <submittedName>
        <fullName evidence="3">CRISPR-associated protein, Cmr1 family</fullName>
    </submittedName>
</protein>
<accession>A0B6W6</accession>
<dbReference type="EMBL" id="CP000477">
    <property type="protein sequence ID" value="ABK14440.1"/>
    <property type="molecule type" value="Genomic_DNA"/>
</dbReference>
<evidence type="ECO:0000313" key="4">
    <source>
        <dbReference type="Proteomes" id="UP000000674"/>
    </source>
</evidence>
<gene>
    <name evidence="3" type="ordered locus">Mthe_0650</name>
</gene>
<keyword evidence="4" id="KW-1185">Reference proteome</keyword>
<keyword evidence="1" id="KW-0051">Antiviral defense</keyword>
<dbReference type="InterPro" id="IPR007522">
    <property type="entry name" value="CRISPR-assoc_prot_TM1795"/>
</dbReference>
<evidence type="ECO:0000313" key="3">
    <source>
        <dbReference type="EMBL" id="ABK14440.1"/>
    </source>
</evidence>
<dbReference type="NCBIfam" id="TIGR01894">
    <property type="entry name" value="cas_TM1795_cmr1"/>
    <property type="match status" value="1"/>
</dbReference>
<dbReference type="GeneID" id="4463144"/>
<dbReference type="Pfam" id="PF03787">
    <property type="entry name" value="RAMPs"/>
    <property type="match status" value="1"/>
</dbReference>
<dbReference type="GO" id="GO:0051607">
    <property type="term" value="P:defense response to virus"/>
    <property type="evidence" value="ECO:0007669"/>
    <property type="project" value="UniProtKB-KW"/>
</dbReference>
<dbReference type="HOGENOM" id="CLU_050338_1_0_2"/>
<feature type="domain" description="CRISPR type III-associated protein" evidence="2">
    <location>
        <begin position="5"/>
        <end position="165"/>
    </location>
</feature>
<dbReference type="OrthoDB" id="135273at2157"/>
<sequence length="421" mass="47558">MIEAKFRIVTPLFMGGADQSTPELRVPGIKGALRFWWRALAWNWCKGDLSKIRDLEGRIFGSTEHGQSGVIMDLCGANAKFTNESFFEKRQGLMYLGYGPIEKGKLTRDYLKPPVDAILRIRIRPKNSDEKAPSESIADQLSKALIAMGLFGGLGSRSRRGFGSFNLIELNVDGKTKFKCPNSKDQLKEEIRKFIKCLNLYDTLPEYTAFSPKTEIYLFKNMNTDPLGLLDGVGNAMIEYRLGTRGKSSGKRIQSRFKADTELAKKGFKADTALAKKGFKADTALAKKIALGEQVNGHPRRLFFGLPHNYHFKDLEKNLEIRGTNHNRRASPLLIHVQMVGTQYTAVATLMPAMFLPSDEQILIRATEEKKKDGGWRMSVDSSSFPESRVNLDTEEAEELMVIRDFLNSSFKRVYPNEHER</sequence>
<dbReference type="Proteomes" id="UP000000674">
    <property type="component" value="Chromosome"/>
</dbReference>
<organism evidence="3 4">
    <name type="scientific">Methanothrix thermoacetophila (strain DSM 6194 / JCM 14653 / NBRC 101360 / PT)</name>
    <name type="common">Methanosaeta thermophila</name>
    <dbReference type="NCBI Taxonomy" id="349307"/>
    <lineage>
        <taxon>Archaea</taxon>
        <taxon>Methanobacteriati</taxon>
        <taxon>Methanobacteriota</taxon>
        <taxon>Stenosarchaea group</taxon>
        <taxon>Methanomicrobia</taxon>
        <taxon>Methanotrichales</taxon>
        <taxon>Methanotrichaceae</taxon>
        <taxon>Methanothrix</taxon>
    </lineage>
</organism>
<evidence type="ECO:0000259" key="2">
    <source>
        <dbReference type="Pfam" id="PF03787"/>
    </source>
</evidence>
<dbReference type="KEGG" id="mtp:Mthe_0650"/>
<name>A0B6W6_METTP</name>
<dbReference type="RefSeq" id="WP_011695837.1">
    <property type="nucleotide sequence ID" value="NC_008553.1"/>
</dbReference>
<dbReference type="STRING" id="349307.Mthe_0650"/>
<evidence type="ECO:0000256" key="1">
    <source>
        <dbReference type="ARBA" id="ARBA00023118"/>
    </source>
</evidence>
<proteinExistence type="predicted"/>
<dbReference type="AlphaFoldDB" id="A0B6W6"/>
<reference evidence="3 4" key="1">
    <citation type="submission" date="2006-10" db="EMBL/GenBank/DDBJ databases">
        <title>Complete sequence of Methanosaeta thermophila PT.</title>
        <authorList>
            <consortium name="US DOE Joint Genome Institute"/>
            <person name="Copeland A."/>
            <person name="Lucas S."/>
            <person name="Lapidus A."/>
            <person name="Barry K."/>
            <person name="Detter J.C."/>
            <person name="Glavina del Rio T."/>
            <person name="Hammon N."/>
            <person name="Israni S."/>
            <person name="Pitluck S."/>
            <person name="Chain P."/>
            <person name="Malfatti S."/>
            <person name="Shin M."/>
            <person name="Vergez L."/>
            <person name="Schmutz J."/>
            <person name="Larimer F."/>
            <person name="Land M."/>
            <person name="Hauser L."/>
            <person name="Kyrpides N."/>
            <person name="Kim E."/>
            <person name="Smith K.S."/>
            <person name="Ingram-Smith C."/>
            <person name="Richardson P."/>
        </authorList>
    </citation>
    <scope>NUCLEOTIDE SEQUENCE [LARGE SCALE GENOMIC DNA]</scope>
    <source>
        <strain evidence="4">DSM 6194 / JCM 14653 / NBRC 101360 / PT</strain>
    </source>
</reference>